<gene>
    <name evidence="6" type="ORF">KY290_002214</name>
</gene>
<keyword evidence="3" id="KW-0645">Protease</keyword>
<evidence type="ECO:0000256" key="3">
    <source>
        <dbReference type="RuleBase" id="RU367104"/>
    </source>
</evidence>
<dbReference type="SUPFAM" id="SSF54001">
    <property type="entry name" value="Cysteine proteinases"/>
    <property type="match status" value="1"/>
</dbReference>
<evidence type="ECO:0000313" key="6">
    <source>
        <dbReference type="EMBL" id="KAH0782616.1"/>
    </source>
</evidence>
<dbReference type="EMBL" id="JAIVGD010000001">
    <property type="protein sequence ID" value="KAH0782616.1"/>
    <property type="molecule type" value="Genomic_DNA"/>
</dbReference>
<keyword evidence="3" id="KW-0833">Ubl conjugation pathway</keyword>
<keyword evidence="7" id="KW-1185">Reference proteome</keyword>
<evidence type="ECO:0000313" key="7">
    <source>
        <dbReference type="Proteomes" id="UP000826656"/>
    </source>
</evidence>
<dbReference type="Pfam" id="PF02338">
    <property type="entry name" value="OTU"/>
    <property type="match status" value="1"/>
</dbReference>
<evidence type="ECO:0000256" key="4">
    <source>
        <dbReference type="SAM" id="MobiDB-lite"/>
    </source>
</evidence>
<protein>
    <recommendedName>
        <fullName evidence="3">Ubiquitin thioesterase OTU</fullName>
        <ecNumber evidence="3">3.4.19.12</ecNumber>
    </recommendedName>
</protein>
<dbReference type="CDD" id="cd22760">
    <property type="entry name" value="OTU_plant_OTU4-like"/>
    <property type="match status" value="1"/>
</dbReference>
<dbReference type="InterPro" id="IPR047947">
    <property type="entry name" value="OTU4_OTU"/>
</dbReference>
<dbReference type="PANTHER" id="PTHR13312:SF6">
    <property type="entry name" value="UBIQUITIN THIOESTERASE OTU"/>
    <property type="match status" value="1"/>
</dbReference>
<dbReference type="EC" id="3.4.19.12" evidence="3"/>
<keyword evidence="3" id="KW-0788">Thiol protease</keyword>
<dbReference type="Gene3D" id="3.90.70.80">
    <property type="match status" value="1"/>
</dbReference>
<feature type="domain" description="OTU" evidence="5">
    <location>
        <begin position="75"/>
        <end position="171"/>
    </location>
</feature>
<comment type="caution">
    <text evidence="6">The sequence shown here is derived from an EMBL/GenBank/DDBJ whole genome shotgun (WGS) entry which is preliminary data.</text>
</comment>
<comment type="function">
    <text evidence="3">Hydrolase that can remove conjugated ubiquitin from proteins and may therefore play an important regulatory role at the level of protein turnover by preventing degradation.</text>
</comment>
<feature type="region of interest" description="Disordered" evidence="4">
    <location>
        <begin position="47"/>
        <end position="74"/>
    </location>
</feature>
<comment type="catalytic activity">
    <reaction evidence="1 3">
        <text>Thiol-dependent hydrolysis of ester, thioester, amide, peptide and isopeptide bonds formed by the C-terminal Gly of ubiquitin (a 76-residue protein attached to proteins as an intracellular targeting signal).</text>
        <dbReference type="EC" id="3.4.19.12"/>
    </reaction>
</comment>
<keyword evidence="2 3" id="KW-0378">Hydrolase</keyword>
<organism evidence="6 7">
    <name type="scientific">Solanum tuberosum</name>
    <name type="common">Potato</name>
    <dbReference type="NCBI Taxonomy" id="4113"/>
    <lineage>
        <taxon>Eukaryota</taxon>
        <taxon>Viridiplantae</taxon>
        <taxon>Streptophyta</taxon>
        <taxon>Embryophyta</taxon>
        <taxon>Tracheophyta</taxon>
        <taxon>Spermatophyta</taxon>
        <taxon>Magnoliopsida</taxon>
        <taxon>eudicotyledons</taxon>
        <taxon>Gunneridae</taxon>
        <taxon>Pentapetalae</taxon>
        <taxon>asterids</taxon>
        <taxon>lamiids</taxon>
        <taxon>Solanales</taxon>
        <taxon>Solanaceae</taxon>
        <taxon>Solanoideae</taxon>
        <taxon>Solaneae</taxon>
        <taxon>Solanum</taxon>
    </lineage>
</organism>
<proteinExistence type="predicted"/>
<dbReference type="InterPro" id="IPR038765">
    <property type="entry name" value="Papain-like_cys_pep_sf"/>
</dbReference>
<evidence type="ECO:0000256" key="1">
    <source>
        <dbReference type="ARBA" id="ARBA00000707"/>
    </source>
</evidence>
<evidence type="ECO:0000256" key="2">
    <source>
        <dbReference type="ARBA" id="ARBA00022801"/>
    </source>
</evidence>
<accession>A0ABQ7WPE5</accession>
<dbReference type="InterPro" id="IPR003323">
    <property type="entry name" value="OTU_dom"/>
</dbReference>
<dbReference type="PANTHER" id="PTHR13312">
    <property type="entry name" value="HIV-INDUCED PROTEIN-7-LIKE PROTEASE"/>
    <property type="match status" value="1"/>
</dbReference>
<sequence>MRLFLPTQSKFHKFGCNSGQRNHTSAGLFIGFLVCCSASEPVLAEASGGSMGDSCESSTTGYSHGKKGRPPPNENLQRQLADELRARVADEFIKRREETEWFIEGDFITYVAQIRNSHVWGGEPELLMASHVLQMPITVYMYDQDARGLISIAEYGQEYGKDNPIKVLYHDLVITMHCTFREERTKIKTLNCIFIINVYLGGEETMHRLLSYVIVQNVTSRVFQKRM</sequence>
<dbReference type="Proteomes" id="UP000826656">
    <property type="component" value="Unassembled WGS sequence"/>
</dbReference>
<name>A0ABQ7WPE5_SOLTU</name>
<keyword evidence="3" id="KW-0963">Cytoplasm</keyword>
<comment type="subcellular location">
    <subcellularLocation>
        <location evidence="3">Cytoplasm</location>
    </subcellularLocation>
</comment>
<reference evidence="6 7" key="1">
    <citation type="journal article" date="2021" name="bioRxiv">
        <title>Chromosome-scale and haplotype-resolved genome assembly of a tetraploid potato cultivar.</title>
        <authorList>
            <person name="Sun H."/>
            <person name="Jiao W.-B."/>
            <person name="Krause K."/>
            <person name="Campoy J.A."/>
            <person name="Goel M."/>
            <person name="Folz-Donahue K."/>
            <person name="Kukat C."/>
            <person name="Huettel B."/>
            <person name="Schneeberger K."/>
        </authorList>
    </citation>
    <scope>NUCLEOTIDE SEQUENCE [LARGE SCALE GENOMIC DNA]</scope>
    <source>
        <strain evidence="6">SolTubOtavaFocal</strain>
        <tissue evidence="6">Leaves</tissue>
    </source>
</reference>
<evidence type="ECO:0000259" key="5">
    <source>
        <dbReference type="Pfam" id="PF02338"/>
    </source>
</evidence>